<dbReference type="EMBL" id="JAAAUQ010000163">
    <property type="protein sequence ID" value="KAF9153628.1"/>
    <property type="molecule type" value="Genomic_DNA"/>
</dbReference>
<dbReference type="OrthoDB" id="2409209at2759"/>
<gene>
    <name evidence="1" type="ORF">BG015_003007</name>
</gene>
<organism evidence="1 2">
    <name type="scientific">Linnemannia schmuckeri</name>
    <dbReference type="NCBI Taxonomy" id="64567"/>
    <lineage>
        <taxon>Eukaryota</taxon>
        <taxon>Fungi</taxon>
        <taxon>Fungi incertae sedis</taxon>
        <taxon>Mucoromycota</taxon>
        <taxon>Mortierellomycotina</taxon>
        <taxon>Mortierellomycetes</taxon>
        <taxon>Mortierellales</taxon>
        <taxon>Mortierellaceae</taxon>
        <taxon>Linnemannia</taxon>
    </lineage>
</organism>
<comment type="caution">
    <text evidence="1">The sequence shown here is derived from an EMBL/GenBank/DDBJ whole genome shotgun (WGS) entry which is preliminary data.</text>
</comment>
<name>A0A9P5VDD9_9FUNG</name>
<dbReference type="Proteomes" id="UP000748756">
    <property type="component" value="Unassembled WGS sequence"/>
</dbReference>
<accession>A0A9P5VDD9</accession>
<keyword evidence="2" id="KW-1185">Reference proteome</keyword>
<sequence>MGCPGSTLSQDLIKSRVLDGIWKMTRYSFIATVTADAHGRRNITGAQLGQGEIQLFVPIAGNNDHALKQALNPNYLKFRAYKDGTTPLNLCMATQVLPPETTDSSMVTAFSSLALSKSGVRDVPQLIVMVDPSNPKQCPSRWVQFGGVYAKGIDFLKEYCKSGACMEISKKGEQTPEVFHNSSTSQPARSGTSGLLSVDWVGRVFVAVCISAML</sequence>
<protein>
    <submittedName>
        <fullName evidence="1">Uncharacterized protein</fullName>
    </submittedName>
</protein>
<proteinExistence type="predicted"/>
<dbReference type="AlphaFoldDB" id="A0A9P5VDD9"/>
<reference evidence="1" key="1">
    <citation type="journal article" date="2020" name="Fungal Divers.">
        <title>Resolving the Mortierellaceae phylogeny through synthesis of multi-gene phylogenetics and phylogenomics.</title>
        <authorList>
            <person name="Vandepol N."/>
            <person name="Liber J."/>
            <person name="Desiro A."/>
            <person name="Na H."/>
            <person name="Kennedy M."/>
            <person name="Barry K."/>
            <person name="Grigoriev I.V."/>
            <person name="Miller A.N."/>
            <person name="O'Donnell K."/>
            <person name="Stajich J.E."/>
            <person name="Bonito G."/>
        </authorList>
    </citation>
    <scope>NUCLEOTIDE SEQUENCE</scope>
    <source>
        <strain evidence="1">NRRL 6426</strain>
    </source>
</reference>
<evidence type="ECO:0000313" key="1">
    <source>
        <dbReference type="EMBL" id="KAF9153628.1"/>
    </source>
</evidence>
<evidence type="ECO:0000313" key="2">
    <source>
        <dbReference type="Proteomes" id="UP000748756"/>
    </source>
</evidence>